<feature type="repeat" description="FG-GAP" evidence="12">
    <location>
        <begin position="273"/>
        <end position="332"/>
    </location>
</feature>
<dbReference type="GO" id="GO:0005178">
    <property type="term" value="F:integrin binding"/>
    <property type="evidence" value="ECO:0007669"/>
    <property type="project" value="TreeGrafter"/>
</dbReference>
<proteinExistence type="inferred from homology"/>
<dbReference type="Proteomes" id="UP001142055">
    <property type="component" value="Chromosome 2"/>
</dbReference>
<keyword evidence="5" id="KW-0677">Repeat</keyword>
<dbReference type="SUPFAM" id="SSF69318">
    <property type="entry name" value="Integrin alpha N-terminal domain"/>
    <property type="match status" value="1"/>
</dbReference>
<dbReference type="InterPro" id="IPR013649">
    <property type="entry name" value="Integrin_alpha_Ig-like_1"/>
</dbReference>
<accession>A0A9Q0M913</accession>
<evidence type="ECO:0000256" key="4">
    <source>
        <dbReference type="ARBA" id="ARBA00022729"/>
    </source>
</evidence>
<dbReference type="Pfam" id="PF20805">
    <property type="entry name" value="Integrin_A_Ig_2"/>
    <property type="match status" value="1"/>
</dbReference>
<dbReference type="GO" id="GO:0048513">
    <property type="term" value="P:animal organ development"/>
    <property type="evidence" value="ECO:0007669"/>
    <property type="project" value="UniProtKB-ARBA"/>
</dbReference>
<keyword evidence="10 13" id="KW-0675">Receptor</keyword>
<evidence type="ECO:0000256" key="11">
    <source>
        <dbReference type="ARBA" id="ARBA00023180"/>
    </source>
</evidence>
<feature type="repeat" description="FG-GAP" evidence="12">
    <location>
        <begin position="217"/>
        <end position="272"/>
    </location>
</feature>
<evidence type="ECO:0000256" key="5">
    <source>
        <dbReference type="ARBA" id="ARBA00022737"/>
    </source>
</evidence>
<dbReference type="GO" id="GO:0033627">
    <property type="term" value="P:cell adhesion mediated by integrin"/>
    <property type="evidence" value="ECO:0007669"/>
    <property type="project" value="TreeGrafter"/>
</dbReference>
<evidence type="ECO:0000313" key="17">
    <source>
        <dbReference type="EMBL" id="KAJ6219410.1"/>
    </source>
</evidence>
<dbReference type="Gene3D" id="2.60.40.1510">
    <property type="entry name" value="ntegrin, alpha v. Chain A, domain 3"/>
    <property type="match status" value="1"/>
</dbReference>
<dbReference type="GO" id="GO:0007160">
    <property type="term" value="P:cell-matrix adhesion"/>
    <property type="evidence" value="ECO:0007669"/>
    <property type="project" value="TreeGrafter"/>
</dbReference>
<dbReference type="PANTHER" id="PTHR23220">
    <property type="entry name" value="INTEGRIN ALPHA"/>
    <property type="match status" value="1"/>
</dbReference>
<keyword evidence="11" id="KW-0325">Glycoprotein</keyword>
<sequence>MVQIILIVQVFLITVQSFNLDTRIPVFKVGPKGSYFGYSVAEHVTINGRTSPYEPILLVGAPRASDYYGVRTGALYKCPMNSNQRDCTNLYVEADNLTSAAYSDSSDRQDQWLGVTVKSQGVGGYVMVCAHRYVHRGVDFRWGNGICYSLSQYLDYNRTYEPCRNRLVDLAHEQFGFCQAGTSGEISSNNEILIGSPGPYTWRGTIFANNIRYMGPVIEGQSPVSKYSYLGMSVTSGDFFDKKKLTFAGGAPRSNGTGQVILYTKNLGKNLFDLRGILQGEQFASSFGYSMTSLDCDGDGHSDLIVSAPFYYSKTEGGAVYQYLNKNLRLGKFDQYMKLTGKPESRFGFALANAGDLNRDGFQDLAVGAPYEKNGVVYIYLGSSNGLKSEPSQIIEADNLPEPVSTKTFGYSLSGNLDMDKNDYPDLLIGAYESDSVVLLRSRPIIKIKTSVRGNLTQIDPNSKGCPDDPSSKTACFSVSPCFKLLGNANVQSLQYRIEAETFTGKKHYRAIFRQPSHEESPNIVVRNITLDYRSRTEYCHKEVIYLISQQDIQNSIPFKLTYSLIQSKPEFPEEGDLLPDVNLYPILDQVEAQRLFYARFVKDCGSDDICESNLVLKGKLLGSSRKSGDNYMLTLMDELIALDLQVSNMAEPAYDPELVIEHSQSLSYVGRKISDSSLLDCKPETGKVRCSLSNPFKGKLDFQLRFNGHNIQDRERNFFIHIQANTTSKDKNLDNNRINFNTEIVRRADLELNGASVESQVRFGGEIKGETAMKYENEIGHKVYHKYTVKNHGPWRALDVSVFINWPIQLDNGRDVGKWILYITSIPSVQGGRCDIDSRYVNPHGYTIEQEVPNDFFRKSEKRSRGKREAAKIKAIRDRDGNILNVATLSCESGAKCIPIKCVIPKINPNSTALIQIPSRLWNATFVEEFSDVHHVSIKSFGEISLNPLYNIEQPTTSNDKFWIETKAFPDTSHIAPQASWWWYLVGILFGIIILTFIIILLYKTGFFKRERYARVEQNDTDTN</sequence>
<evidence type="ECO:0000259" key="16">
    <source>
        <dbReference type="Pfam" id="PF20806"/>
    </source>
</evidence>
<evidence type="ECO:0000259" key="15">
    <source>
        <dbReference type="Pfam" id="PF20805"/>
    </source>
</evidence>
<dbReference type="GO" id="GO:0007229">
    <property type="term" value="P:integrin-mediated signaling pathway"/>
    <property type="evidence" value="ECO:0007669"/>
    <property type="project" value="UniProtKB-KW"/>
</dbReference>
<dbReference type="PANTHER" id="PTHR23220:SF122">
    <property type="entry name" value="INTEGRIN ALPHA-PS1"/>
    <property type="match status" value="1"/>
</dbReference>
<protein>
    <submittedName>
        <fullName evidence="17">Uncharacterized protein</fullName>
    </submittedName>
</protein>
<evidence type="ECO:0000259" key="14">
    <source>
        <dbReference type="Pfam" id="PF08441"/>
    </source>
</evidence>
<dbReference type="GO" id="GO:0007157">
    <property type="term" value="P:heterophilic cell-cell adhesion via plasma membrane cell adhesion molecules"/>
    <property type="evidence" value="ECO:0007669"/>
    <property type="project" value="UniProtKB-ARBA"/>
</dbReference>
<comment type="caution">
    <text evidence="17">The sequence shown here is derived from an EMBL/GenBank/DDBJ whole genome shotgun (WGS) entry which is preliminary data.</text>
</comment>
<dbReference type="Pfam" id="PF20806">
    <property type="entry name" value="Integrin_A_Ig_3"/>
    <property type="match status" value="1"/>
</dbReference>
<feature type="repeat" description="FG-GAP" evidence="12">
    <location>
        <begin position="22"/>
        <end position="87"/>
    </location>
</feature>
<dbReference type="SUPFAM" id="SSF69179">
    <property type="entry name" value="Integrin domains"/>
    <property type="match status" value="3"/>
</dbReference>
<dbReference type="EMBL" id="JAPWDV010000002">
    <property type="protein sequence ID" value="KAJ6219410.1"/>
    <property type="molecule type" value="Genomic_DNA"/>
</dbReference>
<evidence type="ECO:0000256" key="8">
    <source>
        <dbReference type="ARBA" id="ARBA00023037"/>
    </source>
</evidence>
<dbReference type="InterPro" id="IPR013517">
    <property type="entry name" value="FG-GAP"/>
</dbReference>
<dbReference type="Gene3D" id="1.20.5.930">
    <property type="entry name" value="Bicelle-embedded integrin alpha(iib) transmembrane segment"/>
    <property type="match status" value="1"/>
</dbReference>
<feature type="domain" description="Integrin alpha second immunoglobulin-like" evidence="15">
    <location>
        <begin position="605"/>
        <end position="743"/>
    </location>
</feature>
<dbReference type="InterPro" id="IPR048286">
    <property type="entry name" value="Integrin_alpha_Ig-like_3"/>
</dbReference>
<evidence type="ECO:0000256" key="13">
    <source>
        <dbReference type="RuleBase" id="RU003762"/>
    </source>
</evidence>
<keyword evidence="7 13" id="KW-1133">Transmembrane helix</keyword>
<evidence type="ECO:0000256" key="12">
    <source>
        <dbReference type="PROSITE-ProRule" id="PRU00803"/>
    </source>
</evidence>
<keyword evidence="6 13" id="KW-0130">Cell adhesion</keyword>
<dbReference type="InterPro" id="IPR000413">
    <property type="entry name" value="Integrin_alpha"/>
</dbReference>
<dbReference type="AlphaFoldDB" id="A0A9Q0M913"/>
<dbReference type="PROSITE" id="PS51470">
    <property type="entry name" value="FG_GAP"/>
    <property type="match status" value="5"/>
</dbReference>
<dbReference type="Gene3D" id="2.130.10.130">
    <property type="entry name" value="Integrin alpha, N-terminal"/>
    <property type="match status" value="1"/>
</dbReference>
<evidence type="ECO:0000256" key="6">
    <source>
        <dbReference type="ARBA" id="ARBA00022889"/>
    </source>
</evidence>
<name>A0A9Q0M913_BLOTA</name>
<dbReference type="Pfam" id="PF08441">
    <property type="entry name" value="Integrin_A_Ig_1"/>
    <property type="match status" value="1"/>
</dbReference>
<dbReference type="InterPro" id="IPR013519">
    <property type="entry name" value="Int_alpha_beta-p"/>
</dbReference>
<dbReference type="InterPro" id="IPR028994">
    <property type="entry name" value="Integrin_alpha_N"/>
</dbReference>
<dbReference type="Gene3D" id="2.60.40.1530">
    <property type="entry name" value="ntegrin, alpha v. Chain A, domain 4"/>
    <property type="match status" value="1"/>
</dbReference>
<dbReference type="GO" id="GO:0009897">
    <property type="term" value="C:external side of plasma membrane"/>
    <property type="evidence" value="ECO:0007669"/>
    <property type="project" value="TreeGrafter"/>
</dbReference>
<dbReference type="InterPro" id="IPR018184">
    <property type="entry name" value="Integrin_alpha_C_CS"/>
</dbReference>
<dbReference type="Gene3D" id="2.60.40.1460">
    <property type="entry name" value="Integrin domains. Chain A, domain 2"/>
    <property type="match status" value="1"/>
</dbReference>
<organism evidence="17 18">
    <name type="scientific">Blomia tropicalis</name>
    <name type="common">Mite</name>
    <dbReference type="NCBI Taxonomy" id="40697"/>
    <lineage>
        <taxon>Eukaryota</taxon>
        <taxon>Metazoa</taxon>
        <taxon>Ecdysozoa</taxon>
        <taxon>Arthropoda</taxon>
        <taxon>Chelicerata</taxon>
        <taxon>Arachnida</taxon>
        <taxon>Acari</taxon>
        <taxon>Acariformes</taxon>
        <taxon>Sarcoptiformes</taxon>
        <taxon>Astigmata</taxon>
        <taxon>Glycyphagoidea</taxon>
        <taxon>Echimyopodidae</taxon>
        <taxon>Blomia</taxon>
    </lineage>
</organism>
<feature type="signal peptide" evidence="13">
    <location>
        <begin position="1"/>
        <end position="17"/>
    </location>
</feature>
<evidence type="ECO:0000313" key="18">
    <source>
        <dbReference type="Proteomes" id="UP001142055"/>
    </source>
</evidence>
<feature type="domain" description="Integrin alpha third immunoglobulin-like" evidence="16">
    <location>
        <begin position="751"/>
        <end position="971"/>
    </location>
</feature>
<feature type="repeat" description="FG-GAP" evidence="12">
    <location>
        <begin position="333"/>
        <end position="389"/>
    </location>
</feature>
<dbReference type="PROSITE" id="PS00242">
    <property type="entry name" value="INTEGRIN_ALPHA"/>
    <property type="match status" value="1"/>
</dbReference>
<evidence type="ECO:0000256" key="9">
    <source>
        <dbReference type="ARBA" id="ARBA00023136"/>
    </source>
</evidence>
<feature type="repeat" description="FG-GAP" evidence="12">
    <location>
        <begin position="395"/>
        <end position="457"/>
    </location>
</feature>
<keyword evidence="9 13" id="KW-0472">Membrane</keyword>
<dbReference type="InterPro" id="IPR032695">
    <property type="entry name" value="Integrin_dom_sf"/>
</dbReference>
<dbReference type="SMART" id="SM00191">
    <property type="entry name" value="Int_alpha"/>
    <property type="match status" value="5"/>
</dbReference>
<evidence type="ECO:0000256" key="3">
    <source>
        <dbReference type="ARBA" id="ARBA00022692"/>
    </source>
</evidence>
<feature type="chain" id="PRO_5040532253" evidence="13">
    <location>
        <begin position="18"/>
        <end position="1025"/>
    </location>
</feature>
<keyword evidence="3 13" id="KW-0812">Transmembrane</keyword>
<comment type="similarity">
    <text evidence="2 13">Belongs to the integrin alpha chain family.</text>
</comment>
<dbReference type="PRINTS" id="PR01185">
    <property type="entry name" value="INTEGRINA"/>
</dbReference>
<comment type="subcellular location">
    <subcellularLocation>
        <location evidence="1 13">Membrane</location>
        <topology evidence="1 13">Single-pass type I membrane protein</topology>
    </subcellularLocation>
</comment>
<dbReference type="Pfam" id="PF01839">
    <property type="entry name" value="FG-GAP"/>
    <property type="match status" value="2"/>
</dbReference>
<reference evidence="17" key="1">
    <citation type="submission" date="2022-12" db="EMBL/GenBank/DDBJ databases">
        <title>Genome assemblies of Blomia tropicalis.</title>
        <authorList>
            <person name="Cui Y."/>
        </authorList>
    </citation>
    <scope>NUCLEOTIDE SEQUENCE</scope>
    <source>
        <tissue evidence="17">Adult mites</tissue>
    </source>
</reference>
<feature type="transmembrane region" description="Helical" evidence="13">
    <location>
        <begin position="982"/>
        <end position="1004"/>
    </location>
</feature>
<keyword evidence="18" id="KW-1185">Reference proteome</keyword>
<evidence type="ECO:0000256" key="10">
    <source>
        <dbReference type="ARBA" id="ARBA00023170"/>
    </source>
</evidence>
<dbReference type="OMA" id="AKKQWIT"/>
<dbReference type="GO" id="GO:0008305">
    <property type="term" value="C:integrin complex"/>
    <property type="evidence" value="ECO:0007669"/>
    <property type="project" value="InterPro"/>
</dbReference>
<evidence type="ECO:0000256" key="2">
    <source>
        <dbReference type="ARBA" id="ARBA00008054"/>
    </source>
</evidence>
<feature type="domain" description="Integrin alpha first immunoglubulin-like" evidence="14">
    <location>
        <begin position="442"/>
        <end position="592"/>
    </location>
</feature>
<evidence type="ECO:0000256" key="7">
    <source>
        <dbReference type="ARBA" id="ARBA00022989"/>
    </source>
</evidence>
<keyword evidence="4 13" id="KW-0732">Signal</keyword>
<dbReference type="InterPro" id="IPR048285">
    <property type="entry name" value="Integrin_alpha_Ig-like_2"/>
</dbReference>
<evidence type="ECO:0000256" key="1">
    <source>
        <dbReference type="ARBA" id="ARBA00004479"/>
    </source>
</evidence>
<gene>
    <name evidence="17" type="ORF">RDWZM_005222</name>
</gene>
<keyword evidence="8 13" id="KW-0401">Integrin</keyword>